<gene>
    <name evidence="2" type="ORF">LRX75_08300</name>
</gene>
<reference evidence="2" key="1">
    <citation type="submission" date="2021-12" db="EMBL/GenBank/DDBJ databases">
        <authorList>
            <person name="Li Y."/>
        </authorList>
    </citation>
    <scope>NUCLEOTIDE SEQUENCE</scope>
    <source>
        <strain evidence="2">DKSPLA3</strain>
    </source>
</reference>
<organism evidence="2 3">
    <name type="scientific">Rhizobium quercicola</name>
    <dbReference type="NCBI Taxonomy" id="2901226"/>
    <lineage>
        <taxon>Bacteria</taxon>
        <taxon>Pseudomonadati</taxon>
        <taxon>Pseudomonadota</taxon>
        <taxon>Alphaproteobacteria</taxon>
        <taxon>Hyphomicrobiales</taxon>
        <taxon>Rhizobiaceae</taxon>
        <taxon>Rhizobium/Agrobacterium group</taxon>
        <taxon>Rhizobium</taxon>
    </lineage>
</organism>
<dbReference type="AlphaFoldDB" id="A0A9X1NRE7"/>
<dbReference type="SUPFAM" id="SSF53756">
    <property type="entry name" value="UDP-Glycosyltransferase/glycogen phosphorylase"/>
    <property type="match status" value="1"/>
</dbReference>
<dbReference type="Pfam" id="PF00534">
    <property type="entry name" value="Glycos_transf_1"/>
    <property type="match status" value="1"/>
</dbReference>
<dbReference type="CDD" id="cd03801">
    <property type="entry name" value="GT4_PimA-like"/>
    <property type="match status" value="1"/>
</dbReference>
<comment type="caution">
    <text evidence="2">The sequence shown here is derived from an EMBL/GenBank/DDBJ whole genome shotgun (WGS) entry which is preliminary data.</text>
</comment>
<evidence type="ECO:0000313" key="3">
    <source>
        <dbReference type="Proteomes" id="UP001139089"/>
    </source>
</evidence>
<feature type="domain" description="Glycosyl transferase family 1" evidence="1">
    <location>
        <begin position="183"/>
        <end position="345"/>
    </location>
</feature>
<dbReference type="Gene3D" id="3.40.50.2000">
    <property type="entry name" value="Glycogen Phosphorylase B"/>
    <property type="match status" value="2"/>
</dbReference>
<dbReference type="PANTHER" id="PTHR12526">
    <property type="entry name" value="GLYCOSYLTRANSFERASE"/>
    <property type="match status" value="1"/>
</dbReference>
<dbReference type="InterPro" id="IPR001296">
    <property type="entry name" value="Glyco_trans_1"/>
</dbReference>
<sequence>MKILCVHPNVELYGSDRSFLQVLEAVRAADPDGSLDVRLVGEGPITPHVERASTRILYGPMWVLRKADLKRIVLTAPISFPLAVLRARKVIRDSGCDLLYISTLVPFDYLVAARFFKGPAICHVHEIPTGKAMAIFSRVLAFSRSRVIFNSKATSDAFAVPANTGQSVIYNGVAAPAVQSEISPSRPLKVLLIGRFNAWKGQQVLVKAMAALAPDIRDHVEVRLVGGVYGGQDHFVDDVRALITASGLERSVTIHPFVDDPSEHFLWSDVVAVPSTLPEPFGRVAIEGMSYHRPVIAADHGGLSEIVAHGDSGFLVAPGSETALAEALTTLVADKALCKTMGDRGFMRFEALFSEEAYGRNMVAAFGLDTAGSGSRT</sequence>
<keyword evidence="3" id="KW-1185">Reference proteome</keyword>
<evidence type="ECO:0000259" key="1">
    <source>
        <dbReference type="Pfam" id="PF00534"/>
    </source>
</evidence>
<evidence type="ECO:0000313" key="2">
    <source>
        <dbReference type="EMBL" id="MCD7109043.1"/>
    </source>
</evidence>
<protein>
    <submittedName>
        <fullName evidence="2">Glycosyltransferase family 4 protein</fullName>
    </submittedName>
</protein>
<dbReference type="GO" id="GO:0016757">
    <property type="term" value="F:glycosyltransferase activity"/>
    <property type="evidence" value="ECO:0007669"/>
    <property type="project" value="InterPro"/>
</dbReference>
<dbReference type="PANTHER" id="PTHR12526:SF627">
    <property type="entry name" value="D-RHAMNOSYLTRANSFERASE WBPZ"/>
    <property type="match status" value="1"/>
</dbReference>
<dbReference type="Proteomes" id="UP001139089">
    <property type="component" value="Unassembled WGS sequence"/>
</dbReference>
<accession>A0A9X1NRE7</accession>
<dbReference type="EMBL" id="JAJOZR010000004">
    <property type="protein sequence ID" value="MCD7109043.1"/>
    <property type="molecule type" value="Genomic_DNA"/>
</dbReference>
<name>A0A9X1NRE7_9HYPH</name>
<dbReference type="RefSeq" id="WP_231813417.1">
    <property type="nucleotide sequence ID" value="NZ_JAJOZR010000004.1"/>
</dbReference>
<proteinExistence type="predicted"/>